<name>A0A5B0NQG6_PUCGR</name>
<accession>A0A5B0NQG6</accession>
<proteinExistence type="predicted"/>
<organism evidence="1 2">
    <name type="scientific">Puccinia graminis f. sp. tritici</name>
    <dbReference type="NCBI Taxonomy" id="56615"/>
    <lineage>
        <taxon>Eukaryota</taxon>
        <taxon>Fungi</taxon>
        <taxon>Dikarya</taxon>
        <taxon>Basidiomycota</taxon>
        <taxon>Pucciniomycotina</taxon>
        <taxon>Pucciniomycetes</taxon>
        <taxon>Pucciniales</taxon>
        <taxon>Pucciniaceae</taxon>
        <taxon>Puccinia</taxon>
    </lineage>
</organism>
<dbReference type="Proteomes" id="UP000324748">
    <property type="component" value="Unassembled WGS sequence"/>
</dbReference>
<keyword evidence="2" id="KW-1185">Reference proteome</keyword>
<evidence type="ECO:0000313" key="1">
    <source>
        <dbReference type="EMBL" id="KAA1090754.1"/>
    </source>
</evidence>
<dbReference type="EMBL" id="VSWC01000092">
    <property type="protein sequence ID" value="KAA1090754.1"/>
    <property type="molecule type" value="Genomic_DNA"/>
</dbReference>
<dbReference type="AlphaFoldDB" id="A0A5B0NQG6"/>
<evidence type="ECO:0000313" key="2">
    <source>
        <dbReference type="Proteomes" id="UP000324748"/>
    </source>
</evidence>
<protein>
    <submittedName>
        <fullName evidence="1">Uncharacterized protein</fullName>
    </submittedName>
</protein>
<sequence>MPINEAMPLDEAGADAAAGSRVSWWFGCDCVPTEVELAGLEKNREEYASRPAEDRAKPRWETACSTALRVSLHRLYYRLSSIDMSRQYPTGYRVGSSSG</sequence>
<comment type="caution">
    <text evidence="1">The sequence shown here is derived from an EMBL/GenBank/DDBJ whole genome shotgun (WGS) entry which is preliminary data.</text>
</comment>
<reference evidence="1 2" key="1">
    <citation type="submission" date="2019-05" db="EMBL/GenBank/DDBJ databases">
        <title>Emergence of the Ug99 lineage of the wheat stem rust pathogen through somatic hybridization.</title>
        <authorList>
            <person name="Li F."/>
            <person name="Upadhyaya N.M."/>
            <person name="Sperschneider J."/>
            <person name="Matny O."/>
            <person name="Nguyen-Phuc H."/>
            <person name="Mago R."/>
            <person name="Raley C."/>
            <person name="Miller M.E."/>
            <person name="Silverstein K.A.T."/>
            <person name="Henningsen E."/>
            <person name="Hirsch C.D."/>
            <person name="Visser B."/>
            <person name="Pretorius Z.A."/>
            <person name="Steffenson B.J."/>
            <person name="Schwessinger B."/>
            <person name="Dodds P.N."/>
            <person name="Figueroa M."/>
        </authorList>
    </citation>
    <scope>NUCLEOTIDE SEQUENCE [LARGE SCALE GENOMIC DNA]</scope>
    <source>
        <strain evidence="1">21-0</strain>
    </source>
</reference>
<gene>
    <name evidence="1" type="ORF">PGT21_012687</name>
</gene>